<dbReference type="PANTHER" id="PTHR42767">
    <property type="entry name" value="ENDO-BETA-1,6-GALACTANASE"/>
    <property type="match status" value="1"/>
</dbReference>
<dbReference type="Pfam" id="PF14587">
    <property type="entry name" value="Glyco_hydr_30_2"/>
    <property type="match status" value="1"/>
</dbReference>
<proteinExistence type="predicted"/>
<dbReference type="RefSeq" id="WP_378113411.1">
    <property type="nucleotide sequence ID" value="NZ_JBHSNC010000054.1"/>
</dbReference>
<name>A0ABW0R2H8_9BACL</name>
<dbReference type="Gene3D" id="3.20.20.80">
    <property type="entry name" value="Glycosidases"/>
    <property type="match status" value="1"/>
</dbReference>
<feature type="domain" description="Endo-beta-1,6-galactanase-like" evidence="2">
    <location>
        <begin position="40"/>
        <end position="252"/>
    </location>
</feature>
<dbReference type="InterPro" id="IPR013780">
    <property type="entry name" value="Glyco_hydro_b"/>
</dbReference>
<evidence type="ECO:0000256" key="1">
    <source>
        <dbReference type="SAM" id="SignalP"/>
    </source>
</evidence>
<dbReference type="PANTHER" id="PTHR42767:SF1">
    <property type="entry name" value="ENDO-BETA-1,6-GALACTANASE-LIKE DOMAIN-CONTAINING PROTEIN"/>
    <property type="match status" value="1"/>
</dbReference>
<dbReference type="Pfam" id="PF17189">
    <property type="entry name" value="Glyco_hydro_30C"/>
    <property type="match status" value="1"/>
</dbReference>
<evidence type="ECO:0000313" key="4">
    <source>
        <dbReference type="EMBL" id="MFC5531448.1"/>
    </source>
</evidence>
<feature type="domain" description="Glycosyl hydrolase family 30 beta sandwich" evidence="3">
    <location>
        <begin position="373"/>
        <end position="461"/>
    </location>
</feature>
<dbReference type="Gene3D" id="2.60.40.1180">
    <property type="entry name" value="Golgi alpha-mannosidase II"/>
    <property type="match status" value="1"/>
</dbReference>
<dbReference type="InterPro" id="IPR039514">
    <property type="entry name" value="6GAL-like"/>
</dbReference>
<gene>
    <name evidence="4" type="ORF">ACFPQ4_18670</name>
</gene>
<accession>A0ABW0R2H8</accession>
<dbReference type="SUPFAM" id="SSF51011">
    <property type="entry name" value="Glycosyl hydrolase domain"/>
    <property type="match status" value="1"/>
</dbReference>
<dbReference type="Gene3D" id="2.60.120.560">
    <property type="entry name" value="Exo-inulinase, domain 1"/>
    <property type="match status" value="1"/>
</dbReference>
<sequence>MFYRKTMKKTVFSMASALLVFSTLTLGNATTYAADGTATVNWNVENQEIDGFGVSGAFHQAYQLQQSNSTVQNQVLDLLFSTTNGAGLSIIRNDVGDSGTWNDVASWPHTSIEPTQGNFNTDVLNDDQLWFMNQAKTRGVNRFFSTVWSPPGWMKTNGTVEHGGSLRTDMYQAYADYLARYIKDYKSKFGIDLYAISLANEPNNDTYYSSSDWTGNQFRDFINNNLIATFDNNNITSKVIVGESAGWEESLAVSSLNDGTASSRLDITGTHAYDAGTGALPVTLSKNKKFWQTEVGNMGPNNNTLDDQLYWAKLINSHMLSNASAWLYWWGVTVKNDGEALINNLNPSANTYTVQKRLYAIANFSRFIRPGYVRIGADSNPATDVYLTAYKNKSDGKFVLVAINDSGSNKSINFSLNGFTASSVTPYRTSATESMAALSNVSVTGGNALNVTLNAKSITTFVGTATSTGNSGVQLFFNDFENGTIGQNAAGWTTDGGTWQVFQPAGNTKEYQKTSTGDNTSLAGSSWSNYYVQGYLKLADVTNGGVCLLGRVQDNSHYYQLEFKKDTSGNRKWWIWKNNGGSWTQIASGYYPYEANTYYLTRLDMNGSRLTASISTDFGNSFVTLGSGQDTQYTSGKIGVRSWGSGGSFDAIRVIQDN</sequence>
<dbReference type="SUPFAM" id="SSF51445">
    <property type="entry name" value="(Trans)glycosidases"/>
    <property type="match status" value="1"/>
</dbReference>
<comment type="caution">
    <text evidence="4">The sequence shown here is derived from an EMBL/GenBank/DDBJ whole genome shotgun (WGS) entry which is preliminary data.</text>
</comment>
<protein>
    <submittedName>
        <fullName evidence="4">Glycoside hydrolase</fullName>
    </submittedName>
</protein>
<feature type="signal peptide" evidence="1">
    <location>
        <begin position="1"/>
        <end position="33"/>
    </location>
</feature>
<evidence type="ECO:0000259" key="3">
    <source>
        <dbReference type="Pfam" id="PF17189"/>
    </source>
</evidence>
<evidence type="ECO:0000313" key="5">
    <source>
        <dbReference type="Proteomes" id="UP001596108"/>
    </source>
</evidence>
<dbReference type="InterPro" id="IPR017853">
    <property type="entry name" value="GH"/>
</dbReference>
<feature type="chain" id="PRO_5045181373" evidence="1">
    <location>
        <begin position="34"/>
        <end position="658"/>
    </location>
</feature>
<dbReference type="EMBL" id="JBHSNC010000054">
    <property type="protein sequence ID" value="MFC5531448.1"/>
    <property type="molecule type" value="Genomic_DNA"/>
</dbReference>
<reference evidence="5" key="1">
    <citation type="journal article" date="2019" name="Int. J. Syst. Evol. Microbiol.">
        <title>The Global Catalogue of Microorganisms (GCM) 10K type strain sequencing project: providing services to taxonomists for standard genome sequencing and annotation.</title>
        <authorList>
            <consortium name="The Broad Institute Genomics Platform"/>
            <consortium name="The Broad Institute Genome Sequencing Center for Infectious Disease"/>
            <person name="Wu L."/>
            <person name="Ma J."/>
        </authorList>
    </citation>
    <scope>NUCLEOTIDE SEQUENCE [LARGE SCALE GENOMIC DNA]</scope>
    <source>
        <strain evidence="5">CGMCC 1.18578</strain>
    </source>
</reference>
<keyword evidence="1" id="KW-0732">Signal</keyword>
<dbReference type="InterPro" id="IPR039743">
    <property type="entry name" value="6GAL/EXGAL"/>
</dbReference>
<keyword evidence="5" id="KW-1185">Reference proteome</keyword>
<dbReference type="GO" id="GO:0016787">
    <property type="term" value="F:hydrolase activity"/>
    <property type="evidence" value="ECO:0007669"/>
    <property type="project" value="UniProtKB-KW"/>
</dbReference>
<evidence type="ECO:0000259" key="2">
    <source>
        <dbReference type="Pfam" id="PF14587"/>
    </source>
</evidence>
<keyword evidence="4" id="KW-0378">Hydrolase</keyword>
<dbReference type="Proteomes" id="UP001596108">
    <property type="component" value="Unassembled WGS sequence"/>
</dbReference>
<dbReference type="InterPro" id="IPR033452">
    <property type="entry name" value="GH30_C"/>
</dbReference>
<organism evidence="4 5">
    <name type="scientific">Cohnella yongneupensis</name>
    <dbReference type="NCBI Taxonomy" id="425006"/>
    <lineage>
        <taxon>Bacteria</taxon>
        <taxon>Bacillati</taxon>
        <taxon>Bacillota</taxon>
        <taxon>Bacilli</taxon>
        <taxon>Bacillales</taxon>
        <taxon>Paenibacillaceae</taxon>
        <taxon>Cohnella</taxon>
    </lineage>
</organism>